<dbReference type="EMBL" id="FNTV01000002">
    <property type="protein sequence ID" value="SEF11379.1"/>
    <property type="molecule type" value="Genomic_DNA"/>
</dbReference>
<evidence type="ECO:0000313" key="3">
    <source>
        <dbReference type="EMBL" id="SEF11379.1"/>
    </source>
</evidence>
<gene>
    <name evidence="3" type="ORF">SAMN04489740_4097</name>
</gene>
<keyword evidence="2" id="KW-0812">Transmembrane</keyword>
<dbReference type="Proteomes" id="UP000182725">
    <property type="component" value="Unassembled WGS sequence"/>
</dbReference>
<proteinExistence type="predicted"/>
<feature type="transmembrane region" description="Helical" evidence="2">
    <location>
        <begin position="20"/>
        <end position="47"/>
    </location>
</feature>
<accession>A0A1H5PBZ5</accession>
<reference evidence="3 4" key="1">
    <citation type="submission" date="2016-10" db="EMBL/GenBank/DDBJ databases">
        <authorList>
            <person name="de Groot N.N."/>
        </authorList>
    </citation>
    <scope>NUCLEOTIDE SEQUENCE [LARGE SCALE GENOMIC DNA]</scope>
    <source>
        <strain evidence="3 4">DSM 22274</strain>
    </source>
</reference>
<dbReference type="AlphaFoldDB" id="A0A1H5PBZ5"/>
<dbReference type="RefSeq" id="WP_074713541.1">
    <property type="nucleotide sequence ID" value="NZ_FNTV01000002.1"/>
</dbReference>
<evidence type="ECO:0000256" key="1">
    <source>
        <dbReference type="SAM" id="MobiDB-lite"/>
    </source>
</evidence>
<organism evidence="3 4">
    <name type="scientific">Arthrobacter alpinus</name>
    <dbReference type="NCBI Taxonomy" id="656366"/>
    <lineage>
        <taxon>Bacteria</taxon>
        <taxon>Bacillati</taxon>
        <taxon>Actinomycetota</taxon>
        <taxon>Actinomycetes</taxon>
        <taxon>Micrococcales</taxon>
        <taxon>Micrococcaceae</taxon>
        <taxon>Arthrobacter</taxon>
    </lineage>
</organism>
<evidence type="ECO:0000256" key="2">
    <source>
        <dbReference type="SAM" id="Phobius"/>
    </source>
</evidence>
<feature type="region of interest" description="Disordered" evidence="1">
    <location>
        <begin position="56"/>
        <end position="88"/>
    </location>
</feature>
<keyword evidence="2" id="KW-1133">Transmembrane helix</keyword>
<name>A0A1H5PBZ5_9MICC</name>
<evidence type="ECO:0000313" key="4">
    <source>
        <dbReference type="Proteomes" id="UP000182725"/>
    </source>
</evidence>
<sequence length="88" mass="9407">MVQGVVAGGWDDWSNIKAMGLPGVVAVSVTLAVFIAAVMIGFTLLTLRRARRRGALPAKVSPLRNRRTGPQTRRPPKGDGEEPEQSLG</sequence>
<protein>
    <submittedName>
        <fullName evidence="3">Uncharacterized protein</fullName>
    </submittedName>
</protein>
<keyword evidence="2" id="KW-0472">Membrane</keyword>